<dbReference type="InterPro" id="IPR023210">
    <property type="entry name" value="NADP_OxRdtase_dom"/>
</dbReference>
<dbReference type="CDD" id="cd19094">
    <property type="entry name" value="AKR_Tas-like"/>
    <property type="match status" value="1"/>
</dbReference>
<keyword evidence="1" id="KW-0560">Oxidoreductase</keyword>
<dbReference type="PANTHER" id="PTHR43364">
    <property type="entry name" value="NADH-SPECIFIC METHYLGLYOXAL REDUCTASE-RELATED"/>
    <property type="match status" value="1"/>
</dbReference>
<dbReference type="NCBIfam" id="NF007912">
    <property type="entry name" value="PRK10625.1"/>
    <property type="match status" value="1"/>
</dbReference>
<dbReference type="EMBL" id="CP136864">
    <property type="protein sequence ID" value="WOJ94856.1"/>
    <property type="molecule type" value="Genomic_DNA"/>
</dbReference>
<name>A0ABZ0I6H7_9GAMM</name>
<keyword evidence="4" id="KW-1185">Reference proteome</keyword>
<dbReference type="SUPFAM" id="SSF51430">
    <property type="entry name" value="NAD(P)-linked oxidoreductase"/>
    <property type="match status" value="1"/>
</dbReference>
<reference evidence="3 4" key="1">
    <citation type="submission" date="2023-10" db="EMBL/GenBank/DDBJ databases">
        <title>Two novel species belonging to the OM43/NOR5 clade.</title>
        <authorList>
            <person name="Park M."/>
        </authorList>
    </citation>
    <scope>NUCLEOTIDE SEQUENCE [LARGE SCALE GENOMIC DNA]</scope>
    <source>
        <strain evidence="3 4">IMCC43200</strain>
    </source>
</reference>
<organism evidence="3 4">
    <name type="scientific">Congregibacter variabilis</name>
    <dbReference type="NCBI Taxonomy" id="3081200"/>
    <lineage>
        <taxon>Bacteria</taxon>
        <taxon>Pseudomonadati</taxon>
        <taxon>Pseudomonadota</taxon>
        <taxon>Gammaproteobacteria</taxon>
        <taxon>Cellvibrionales</taxon>
        <taxon>Halieaceae</taxon>
        <taxon>Congregibacter</taxon>
    </lineage>
</organism>
<feature type="domain" description="NADP-dependent oxidoreductase" evidence="2">
    <location>
        <begin position="16"/>
        <end position="338"/>
    </location>
</feature>
<evidence type="ECO:0000259" key="2">
    <source>
        <dbReference type="Pfam" id="PF00248"/>
    </source>
</evidence>
<accession>A0ABZ0I6H7</accession>
<dbReference type="Gene3D" id="3.20.20.100">
    <property type="entry name" value="NADP-dependent oxidoreductase domain"/>
    <property type="match status" value="1"/>
</dbReference>
<dbReference type="Proteomes" id="UP001626537">
    <property type="component" value="Chromosome"/>
</dbReference>
<sequence>MEYKKLGSTNIDVSLICLGTMTFGEQNSYEEAAEQMDYAVDQGVNFIDAAEMYPVPPRAETQGETERIIGRWLAARGKRDDVVLATKVAGRSLPGGDFDHLRGGPRLSREHIHAAIDSSLQRLQTDYVDLYQVHWPERITNFFGQLGYRHRDDDGIAIEETLSALGELVTTGKVRAIGISNETPWGLMEYLRLAREQDLPRVQSIQNPYSLLNRSFELGLAEMAIREQTGLLAYSPLAFGMLSGKYQGGARPAGARLTLFERFSRYSNPQSEAASDAYVALAKEAGLDPSQMALAFVNSRQFTSSNIIGATTMEQLRTNIASIDVTLSKELLGKIEDIHQQYRIPAP</sequence>
<proteinExistence type="predicted"/>
<evidence type="ECO:0000313" key="3">
    <source>
        <dbReference type="EMBL" id="WOJ94856.1"/>
    </source>
</evidence>
<dbReference type="InterPro" id="IPR036812">
    <property type="entry name" value="NAD(P)_OxRdtase_dom_sf"/>
</dbReference>
<dbReference type="RefSeq" id="WP_407349490.1">
    <property type="nucleotide sequence ID" value="NZ_CP136864.1"/>
</dbReference>
<evidence type="ECO:0000313" key="4">
    <source>
        <dbReference type="Proteomes" id="UP001626537"/>
    </source>
</evidence>
<dbReference type="InterPro" id="IPR050523">
    <property type="entry name" value="AKR_Detox_Biosynth"/>
</dbReference>
<dbReference type="PANTHER" id="PTHR43364:SF4">
    <property type="entry name" value="NAD(P)-LINKED OXIDOREDUCTASE SUPERFAMILY PROTEIN"/>
    <property type="match status" value="1"/>
</dbReference>
<gene>
    <name evidence="3" type="ORF">R0135_06720</name>
</gene>
<evidence type="ECO:0000256" key="1">
    <source>
        <dbReference type="ARBA" id="ARBA00023002"/>
    </source>
</evidence>
<protein>
    <submittedName>
        <fullName evidence="3">NADP(H)-dependent aldo-keto reductase</fullName>
    </submittedName>
</protein>
<dbReference type="Pfam" id="PF00248">
    <property type="entry name" value="Aldo_ket_red"/>
    <property type="match status" value="1"/>
</dbReference>